<dbReference type="CDD" id="cd02955">
    <property type="entry name" value="SSP411"/>
    <property type="match status" value="1"/>
</dbReference>
<dbReference type="Gene3D" id="1.50.10.10">
    <property type="match status" value="1"/>
</dbReference>
<dbReference type="PIRSF" id="PIRSF006402">
    <property type="entry name" value="UCP006402_thioredoxin"/>
    <property type="match status" value="1"/>
</dbReference>
<protein>
    <recommendedName>
        <fullName evidence="1">Spermatogenesis-associated protein 20-like TRX domain-containing protein</fullName>
    </recommendedName>
</protein>
<dbReference type="SUPFAM" id="SSF52833">
    <property type="entry name" value="Thioredoxin-like"/>
    <property type="match status" value="1"/>
</dbReference>
<dbReference type="GO" id="GO:0005975">
    <property type="term" value="P:carbohydrate metabolic process"/>
    <property type="evidence" value="ECO:0007669"/>
    <property type="project" value="InterPro"/>
</dbReference>
<name>A0A1G8LL15_9BACI</name>
<dbReference type="SUPFAM" id="SSF48208">
    <property type="entry name" value="Six-hairpin glycosidases"/>
    <property type="match status" value="1"/>
</dbReference>
<keyword evidence="3" id="KW-1185">Reference proteome</keyword>
<sequence length="680" mass="76416">MSTPETPNALIHAKSPYLLQHAHNPVDWHEWGEEAFAKAKDENKPVFLSIGYSTCHWCHVMAHESFEDEEVAALLNKDFISIKVDREERPDIDSIYMDACQAMNGHGGWPLTAFLTPEQAPFYVATYLPKKSLQQMPGMLDALPQLAEQFQKNRDRITDIGGRVQQALSQGITQDQEAIGAHTLENGYAELKEHFDHTNGGLAGEPKFPMPQHVFYLLRYASWADDSEALDMAKTTLTQMRAGGIYDHIGGGFARYSVDERWLVPHFEKMLYDNGLLALAYTESYQLTGEPLYKTTAKEILDYIARGMRDENGGFYSAEDADSEGEEGKFYIWSKAEIMDALGDEDGALFCHVYGISEAGNFEGKNIPNQLDADVEAIATEHDMSLDTLEQRMEACRTHLFDIREERVHPHKDDKILTSWNAYAIAAFAKAGAAFAEPEYIAVAEDAYQFLNSTMFVDGRLMVRYRDGEVKEKGFIDDYANVMWASLELYDATYEPKYLQSAQQMAEDMKRLFRAESGGFYFTGTDAESLLTRPSSWSEGAEPAGNSVAAVQMLRLAEITADQSLFAEVDELLQAASWRLEHYPIGHLHLLQALLMHEWRGKTLVIVSGNTSLEEDVVVNHLRTAFSPHIHPLVIAEGDESIPAFAEAFATIDGKTTYYLCENFACQRPTTDDDEVLKSI</sequence>
<gene>
    <name evidence="2" type="ORF">SAMN04488123_103149</name>
</gene>
<reference evidence="2 3" key="1">
    <citation type="submission" date="2016-10" db="EMBL/GenBank/DDBJ databases">
        <authorList>
            <person name="de Groot N.N."/>
        </authorList>
    </citation>
    <scope>NUCLEOTIDE SEQUENCE [LARGE SCALE GENOMIC DNA]</scope>
    <source>
        <strain evidence="2 3">DSM 21771</strain>
    </source>
</reference>
<dbReference type="Gene3D" id="1.50.10.20">
    <property type="match status" value="1"/>
</dbReference>
<dbReference type="InterPro" id="IPR008928">
    <property type="entry name" value="6-hairpin_glycosidase_sf"/>
</dbReference>
<dbReference type="PANTHER" id="PTHR42899:SF1">
    <property type="entry name" value="SPERMATOGENESIS-ASSOCIATED PROTEIN 20"/>
    <property type="match status" value="1"/>
</dbReference>
<proteinExistence type="predicted"/>
<dbReference type="InterPro" id="IPR024705">
    <property type="entry name" value="Ssp411"/>
</dbReference>
<evidence type="ECO:0000313" key="2">
    <source>
        <dbReference type="EMBL" id="SDI56412.1"/>
    </source>
</evidence>
<evidence type="ECO:0000259" key="1">
    <source>
        <dbReference type="Pfam" id="PF03190"/>
    </source>
</evidence>
<dbReference type="OrthoDB" id="9762614at2"/>
<dbReference type="RefSeq" id="WP_090396659.1">
    <property type="nucleotide sequence ID" value="NZ_FNEN01000003.1"/>
</dbReference>
<dbReference type="AlphaFoldDB" id="A0A1G8LL15"/>
<dbReference type="Pfam" id="PF03190">
    <property type="entry name" value="Thioredox_DsbH"/>
    <property type="match status" value="1"/>
</dbReference>
<accession>A0A1G8LL15</accession>
<dbReference type="InterPro" id="IPR012341">
    <property type="entry name" value="6hp_glycosidase-like_sf"/>
</dbReference>
<dbReference type="EMBL" id="FNEN01000003">
    <property type="protein sequence ID" value="SDI56412.1"/>
    <property type="molecule type" value="Genomic_DNA"/>
</dbReference>
<dbReference type="InterPro" id="IPR036249">
    <property type="entry name" value="Thioredoxin-like_sf"/>
</dbReference>
<organism evidence="2 3">
    <name type="scientific">Natribacillus halophilus</name>
    <dbReference type="NCBI Taxonomy" id="549003"/>
    <lineage>
        <taxon>Bacteria</taxon>
        <taxon>Bacillati</taxon>
        <taxon>Bacillota</taxon>
        <taxon>Bacilli</taxon>
        <taxon>Bacillales</taxon>
        <taxon>Bacillaceae</taxon>
        <taxon>Natribacillus</taxon>
    </lineage>
</organism>
<dbReference type="Proteomes" id="UP000198853">
    <property type="component" value="Unassembled WGS sequence"/>
</dbReference>
<dbReference type="PANTHER" id="PTHR42899">
    <property type="entry name" value="SPERMATOGENESIS-ASSOCIATED PROTEIN 20"/>
    <property type="match status" value="1"/>
</dbReference>
<dbReference type="InterPro" id="IPR004879">
    <property type="entry name" value="Ssp411-like_TRX"/>
</dbReference>
<dbReference type="Gene3D" id="3.40.30.10">
    <property type="entry name" value="Glutaredoxin"/>
    <property type="match status" value="1"/>
</dbReference>
<evidence type="ECO:0000313" key="3">
    <source>
        <dbReference type="Proteomes" id="UP000198853"/>
    </source>
</evidence>
<feature type="domain" description="Spermatogenesis-associated protein 20-like TRX" evidence="1">
    <location>
        <begin position="8"/>
        <end position="168"/>
    </location>
</feature>